<keyword evidence="1" id="KW-0238">DNA-binding</keyword>
<dbReference type="InterPro" id="IPR013430">
    <property type="entry name" value="Toxin_antidote_HigA"/>
</dbReference>
<dbReference type="InterPro" id="IPR010982">
    <property type="entry name" value="Lambda_DNA-bd_dom_sf"/>
</dbReference>
<dbReference type="SUPFAM" id="SSF47413">
    <property type="entry name" value="lambda repressor-like DNA-binding domains"/>
    <property type="match status" value="1"/>
</dbReference>
<dbReference type="PANTHER" id="PTHR36924:SF1">
    <property type="entry name" value="ANTITOXIN HIGA-1"/>
    <property type="match status" value="1"/>
</dbReference>
<dbReference type="Pfam" id="PF01381">
    <property type="entry name" value="HTH_3"/>
    <property type="match status" value="1"/>
</dbReference>
<organism evidence="3 4">
    <name type="scientific">Rhodanobacter geophilus</name>
    <dbReference type="NCBI Taxonomy" id="3162488"/>
    <lineage>
        <taxon>Bacteria</taxon>
        <taxon>Pseudomonadati</taxon>
        <taxon>Pseudomonadota</taxon>
        <taxon>Gammaproteobacteria</taxon>
        <taxon>Lysobacterales</taxon>
        <taxon>Rhodanobacteraceae</taxon>
        <taxon>Rhodanobacter</taxon>
    </lineage>
</organism>
<sequence>MPPIHPGEFVEEILEDLDMSQAALARAIGVSPMRISHVVRGERPVTADLALRFGRAFGQSAQFWINLQSAYDLKIAEREIRKGLDKIKPLAA</sequence>
<gene>
    <name evidence="3" type="ORF">ABQJ56_13525</name>
</gene>
<dbReference type="EMBL" id="JBFOHL010000012">
    <property type="protein sequence ID" value="MEW9625244.1"/>
    <property type="molecule type" value="Genomic_DNA"/>
</dbReference>
<protein>
    <submittedName>
        <fullName evidence="3">HigA family addiction module antitoxin</fullName>
    </submittedName>
</protein>
<feature type="domain" description="HTH cro/C1-type" evidence="2">
    <location>
        <begin position="10"/>
        <end position="64"/>
    </location>
</feature>
<comment type="caution">
    <text evidence="3">The sequence shown here is derived from an EMBL/GenBank/DDBJ whole genome shotgun (WGS) entry which is preliminary data.</text>
</comment>
<dbReference type="CDD" id="cd00093">
    <property type="entry name" value="HTH_XRE"/>
    <property type="match status" value="1"/>
</dbReference>
<proteinExistence type="predicted"/>
<dbReference type="Gene3D" id="1.10.260.40">
    <property type="entry name" value="lambda repressor-like DNA-binding domains"/>
    <property type="match status" value="1"/>
</dbReference>
<dbReference type="PANTHER" id="PTHR36924">
    <property type="entry name" value="ANTITOXIN HIGA-1"/>
    <property type="match status" value="1"/>
</dbReference>
<keyword evidence="4" id="KW-1185">Reference proteome</keyword>
<dbReference type="Proteomes" id="UP001556170">
    <property type="component" value="Unassembled WGS sequence"/>
</dbReference>
<dbReference type="RefSeq" id="WP_367845536.1">
    <property type="nucleotide sequence ID" value="NZ_JBFOHL010000012.1"/>
</dbReference>
<evidence type="ECO:0000313" key="4">
    <source>
        <dbReference type="Proteomes" id="UP001556170"/>
    </source>
</evidence>
<name>A0ABV3QS63_9GAMM</name>
<reference evidence="3 4" key="1">
    <citation type="submission" date="2024-06" db="EMBL/GenBank/DDBJ databases">
        <authorList>
            <person name="Woo H."/>
        </authorList>
    </citation>
    <scope>NUCLEOTIDE SEQUENCE [LARGE SCALE GENOMIC DNA]</scope>
    <source>
        <strain evidence="3 4">S2-g</strain>
    </source>
</reference>
<dbReference type="InterPro" id="IPR001387">
    <property type="entry name" value="Cro/C1-type_HTH"/>
</dbReference>
<evidence type="ECO:0000256" key="1">
    <source>
        <dbReference type="ARBA" id="ARBA00023125"/>
    </source>
</evidence>
<evidence type="ECO:0000259" key="2">
    <source>
        <dbReference type="PROSITE" id="PS50943"/>
    </source>
</evidence>
<dbReference type="SMART" id="SM00530">
    <property type="entry name" value="HTH_XRE"/>
    <property type="match status" value="1"/>
</dbReference>
<dbReference type="PROSITE" id="PS50943">
    <property type="entry name" value="HTH_CROC1"/>
    <property type="match status" value="1"/>
</dbReference>
<accession>A0ABV3QS63</accession>
<dbReference type="NCBIfam" id="TIGR02607">
    <property type="entry name" value="antidote_HigA"/>
    <property type="match status" value="1"/>
</dbReference>
<evidence type="ECO:0000313" key="3">
    <source>
        <dbReference type="EMBL" id="MEW9625244.1"/>
    </source>
</evidence>